<protein>
    <submittedName>
        <fullName evidence="1">Uncharacterized protein</fullName>
    </submittedName>
</protein>
<dbReference type="EMBL" id="CM056809">
    <property type="protein sequence ID" value="KAJ8649026.1"/>
    <property type="molecule type" value="Genomic_DNA"/>
</dbReference>
<keyword evidence="2" id="KW-1185">Reference proteome</keyword>
<organism evidence="1 2">
    <name type="scientific">Persea americana</name>
    <name type="common">Avocado</name>
    <dbReference type="NCBI Taxonomy" id="3435"/>
    <lineage>
        <taxon>Eukaryota</taxon>
        <taxon>Viridiplantae</taxon>
        <taxon>Streptophyta</taxon>
        <taxon>Embryophyta</taxon>
        <taxon>Tracheophyta</taxon>
        <taxon>Spermatophyta</taxon>
        <taxon>Magnoliopsida</taxon>
        <taxon>Magnoliidae</taxon>
        <taxon>Laurales</taxon>
        <taxon>Lauraceae</taxon>
        <taxon>Persea</taxon>
    </lineage>
</organism>
<accession>A0ACC2MUB9</accession>
<sequence length="137" mass="14887">MFLPSSPANPCSGDDGILDALCGVFSVSSLISANRLHFSARPCWGPKPSSSISLPTDQIRDSKSLSPFCNSQEPSLRQTCNFDCFFISDSATRPAADCSGLLPLKPCDQFPCVLYPRTAACCWFFEWRLAAANPKIT</sequence>
<evidence type="ECO:0000313" key="2">
    <source>
        <dbReference type="Proteomes" id="UP001234297"/>
    </source>
</evidence>
<proteinExistence type="predicted"/>
<evidence type="ECO:0000313" key="1">
    <source>
        <dbReference type="EMBL" id="KAJ8649026.1"/>
    </source>
</evidence>
<name>A0ACC2MUB9_PERAE</name>
<reference evidence="1 2" key="1">
    <citation type="journal article" date="2022" name="Hortic Res">
        <title>A haplotype resolved chromosomal level avocado genome allows analysis of novel avocado genes.</title>
        <authorList>
            <person name="Nath O."/>
            <person name="Fletcher S.J."/>
            <person name="Hayward A."/>
            <person name="Shaw L.M."/>
            <person name="Masouleh A.K."/>
            <person name="Furtado A."/>
            <person name="Henry R.J."/>
            <person name="Mitter N."/>
        </authorList>
    </citation>
    <scope>NUCLEOTIDE SEQUENCE [LARGE SCALE GENOMIC DNA]</scope>
    <source>
        <strain evidence="2">cv. Hass</strain>
    </source>
</reference>
<dbReference type="Proteomes" id="UP001234297">
    <property type="component" value="Chromosome 1"/>
</dbReference>
<gene>
    <name evidence="1" type="ORF">MRB53_002049</name>
</gene>
<comment type="caution">
    <text evidence="1">The sequence shown here is derived from an EMBL/GenBank/DDBJ whole genome shotgun (WGS) entry which is preliminary data.</text>
</comment>